<gene>
    <name evidence="1" type="ORF">HJG59_011034</name>
</gene>
<dbReference type="EMBL" id="JACASF010000006">
    <property type="protein sequence ID" value="KAF6471662.1"/>
    <property type="molecule type" value="Genomic_DNA"/>
</dbReference>
<organism evidence="1 2">
    <name type="scientific">Molossus molossus</name>
    <name type="common">Pallas' mastiff bat</name>
    <name type="synonym">Vespertilio molossus</name>
    <dbReference type="NCBI Taxonomy" id="27622"/>
    <lineage>
        <taxon>Eukaryota</taxon>
        <taxon>Metazoa</taxon>
        <taxon>Chordata</taxon>
        <taxon>Craniata</taxon>
        <taxon>Vertebrata</taxon>
        <taxon>Euteleostomi</taxon>
        <taxon>Mammalia</taxon>
        <taxon>Eutheria</taxon>
        <taxon>Laurasiatheria</taxon>
        <taxon>Chiroptera</taxon>
        <taxon>Yangochiroptera</taxon>
        <taxon>Molossidae</taxon>
        <taxon>Molossus</taxon>
    </lineage>
</organism>
<accession>A0A7J8HJ13</accession>
<evidence type="ECO:0000313" key="2">
    <source>
        <dbReference type="Proteomes" id="UP000550707"/>
    </source>
</evidence>
<sequence>MPPEDQSFPQLRLSRKAWQKTDVFAPDYVTRISPFAENDISSQSAILQVQDNALGAGKRRLNPNASRTKFVKKKVKCKFHSKLGSAAAGGVLKPPSPLGQLQNHLNGKNRPGFCLLLHDSCGGLGWVDG</sequence>
<reference evidence="1 2" key="1">
    <citation type="journal article" date="2020" name="Nature">
        <title>Six reference-quality genomes reveal evolution of bat adaptations.</title>
        <authorList>
            <person name="Jebb D."/>
            <person name="Huang Z."/>
            <person name="Pippel M."/>
            <person name="Hughes G.M."/>
            <person name="Lavrichenko K."/>
            <person name="Devanna P."/>
            <person name="Winkler S."/>
            <person name="Jermiin L.S."/>
            <person name="Skirmuntt E.C."/>
            <person name="Katzourakis A."/>
            <person name="Burkitt-Gray L."/>
            <person name="Ray D.A."/>
            <person name="Sullivan K.A.M."/>
            <person name="Roscito J.G."/>
            <person name="Kirilenko B.M."/>
            <person name="Davalos L.M."/>
            <person name="Corthals A.P."/>
            <person name="Power M.L."/>
            <person name="Jones G."/>
            <person name="Ransome R.D."/>
            <person name="Dechmann D.K.N."/>
            <person name="Locatelli A.G."/>
            <person name="Puechmaille S.J."/>
            <person name="Fedrigo O."/>
            <person name="Jarvis E.D."/>
            <person name="Hiller M."/>
            <person name="Vernes S.C."/>
            <person name="Myers E.W."/>
            <person name="Teeling E.C."/>
        </authorList>
    </citation>
    <scope>NUCLEOTIDE SEQUENCE [LARGE SCALE GENOMIC DNA]</scope>
    <source>
        <strain evidence="1">MMolMol1</strain>
        <tissue evidence="1">Muscle</tissue>
    </source>
</reference>
<protein>
    <submittedName>
        <fullName evidence="1">Uncharacterized protein</fullName>
    </submittedName>
</protein>
<comment type="caution">
    <text evidence="1">The sequence shown here is derived from an EMBL/GenBank/DDBJ whole genome shotgun (WGS) entry which is preliminary data.</text>
</comment>
<name>A0A7J8HJ13_MOLMO</name>
<keyword evidence="2" id="KW-1185">Reference proteome</keyword>
<evidence type="ECO:0000313" key="1">
    <source>
        <dbReference type="EMBL" id="KAF6471662.1"/>
    </source>
</evidence>
<dbReference type="Proteomes" id="UP000550707">
    <property type="component" value="Unassembled WGS sequence"/>
</dbReference>
<proteinExistence type="predicted"/>
<dbReference type="AlphaFoldDB" id="A0A7J8HJ13"/>
<dbReference type="InParanoid" id="A0A7J8HJ13"/>